<dbReference type="SUPFAM" id="SSF46785">
    <property type="entry name" value="Winged helix' DNA-binding domain"/>
    <property type="match status" value="1"/>
</dbReference>
<gene>
    <name evidence="2" type="ORF">E1832_13590</name>
</gene>
<comment type="caution">
    <text evidence="2">The sequence shown here is derived from an EMBL/GenBank/DDBJ whole genome shotgun (WGS) entry which is preliminary data.</text>
</comment>
<dbReference type="GO" id="GO:0006950">
    <property type="term" value="P:response to stress"/>
    <property type="evidence" value="ECO:0007669"/>
    <property type="project" value="TreeGrafter"/>
</dbReference>
<dbReference type="Pfam" id="PF01047">
    <property type="entry name" value="MarR"/>
    <property type="match status" value="1"/>
</dbReference>
<dbReference type="InterPro" id="IPR039422">
    <property type="entry name" value="MarR/SlyA-like"/>
</dbReference>
<dbReference type="EMBL" id="SMUV01000068">
    <property type="protein sequence ID" value="TDK45690.1"/>
    <property type="molecule type" value="Genomic_DNA"/>
</dbReference>
<dbReference type="PANTHER" id="PTHR33164:SF43">
    <property type="entry name" value="HTH-TYPE TRANSCRIPTIONAL REPRESSOR YETL"/>
    <property type="match status" value="1"/>
</dbReference>
<dbReference type="SMART" id="SM00347">
    <property type="entry name" value="HTH_MARR"/>
    <property type="match status" value="1"/>
</dbReference>
<accession>A0A4R5V1M0</accession>
<sequence>MVSRTDDPRHLGQCNKRSDAMSPEIDLMISIHLLHETLEARIEAADLDQTVPKNDILMLIRLTEPMRMGSLAEEMLVLPSTLTAIADRLEEAGLIRRRRDPEDRRAWLLDVTDKGRALQSHIMALSAEMFRSVTGLSAAEIGALGQMMHKVRRNIIECGYTQELMK</sequence>
<dbReference type="PRINTS" id="PR00598">
    <property type="entry name" value="HTHMARR"/>
</dbReference>
<dbReference type="Gene3D" id="1.10.10.10">
    <property type="entry name" value="Winged helix-like DNA-binding domain superfamily/Winged helix DNA-binding domain"/>
    <property type="match status" value="1"/>
</dbReference>
<organism evidence="2 3">
    <name type="scientific">Antarcticimicrobium luteum</name>
    <dbReference type="NCBI Taxonomy" id="2547397"/>
    <lineage>
        <taxon>Bacteria</taxon>
        <taxon>Pseudomonadati</taxon>
        <taxon>Pseudomonadota</taxon>
        <taxon>Alphaproteobacteria</taxon>
        <taxon>Rhodobacterales</taxon>
        <taxon>Paracoccaceae</taxon>
        <taxon>Antarcticimicrobium</taxon>
    </lineage>
</organism>
<dbReference type="Proteomes" id="UP000295301">
    <property type="component" value="Unassembled WGS sequence"/>
</dbReference>
<reference evidence="2 3" key="1">
    <citation type="submission" date="2019-03" db="EMBL/GenBank/DDBJ databases">
        <title>Ruegeria lutea sp. nov., a novel strain, isolated from marine sediment, the Masan Bay, South Korea.</title>
        <authorList>
            <person name="Kim J."/>
            <person name="Kim D.-Y."/>
            <person name="Lee S.-S."/>
        </authorList>
    </citation>
    <scope>NUCLEOTIDE SEQUENCE [LARGE SCALE GENOMIC DNA]</scope>
    <source>
        <strain evidence="2 3">318-1</strain>
    </source>
</reference>
<name>A0A4R5V1M0_9RHOB</name>
<protein>
    <submittedName>
        <fullName evidence="2">MarR family transcriptional regulator</fullName>
    </submittedName>
</protein>
<dbReference type="OrthoDB" id="582199at2"/>
<proteinExistence type="predicted"/>
<dbReference type="InterPro" id="IPR036388">
    <property type="entry name" value="WH-like_DNA-bd_sf"/>
</dbReference>
<evidence type="ECO:0000259" key="1">
    <source>
        <dbReference type="PROSITE" id="PS50995"/>
    </source>
</evidence>
<dbReference type="InterPro" id="IPR000835">
    <property type="entry name" value="HTH_MarR-typ"/>
</dbReference>
<dbReference type="PROSITE" id="PS50995">
    <property type="entry name" value="HTH_MARR_2"/>
    <property type="match status" value="1"/>
</dbReference>
<feature type="domain" description="HTH marR-type" evidence="1">
    <location>
        <begin position="24"/>
        <end position="153"/>
    </location>
</feature>
<evidence type="ECO:0000313" key="2">
    <source>
        <dbReference type="EMBL" id="TDK45690.1"/>
    </source>
</evidence>
<dbReference type="PANTHER" id="PTHR33164">
    <property type="entry name" value="TRANSCRIPTIONAL REGULATOR, MARR FAMILY"/>
    <property type="match status" value="1"/>
</dbReference>
<dbReference type="AlphaFoldDB" id="A0A4R5V1M0"/>
<dbReference type="GO" id="GO:0003700">
    <property type="term" value="F:DNA-binding transcription factor activity"/>
    <property type="evidence" value="ECO:0007669"/>
    <property type="project" value="InterPro"/>
</dbReference>
<evidence type="ECO:0000313" key="3">
    <source>
        <dbReference type="Proteomes" id="UP000295301"/>
    </source>
</evidence>
<dbReference type="InterPro" id="IPR036390">
    <property type="entry name" value="WH_DNA-bd_sf"/>
</dbReference>
<keyword evidence="3" id="KW-1185">Reference proteome</keyword>